<dbReference type="InterPro" id="IPR013189">
    <property type="entry name" value="Glyco_hydro_32_C"/>
</dbReference>
<evidence type="ECO:0000256" key="3">
    <source>
        <dbReference type="ARBA" id="ARBA00023295"/>
    </source>
</evidence>
<dbReference type="GO" id="GO:0005737">
    <property type="term" value="C:cytoplasm"/>
    <property type="evidence" value="ECO:0007669"/>
    <property type="project" value="TreeGrafter"/>
</dbReference>
<organism evidence="7 8">
    <name type="scientific">Blastopirellula marina</name>
    <dbReference type="NCBI Taxonomy" id="124"/>
    <lineage>
        <taxon>Bacteria</taxon>
        <taxon>Pseudomonadati</taxon>
        <taxon>Planctomycetota</taxon>
        <taxon>Planctomycetia</taxon>
        <taxon>Pirellulales</taxon>
        <taxon>Pirellulaceae</taxon>
        <taxon>Blastopirellula</taxon>
    </lineage>
</organism>
<evidence type="ECO:0000259" key="6">
    <source>
        <dbReference type="Pfam" id="PF08244"/>
    </source>
</evidence>
<name>A0A2S8EZC7_9BACT</name>
<dbReference type="PANTHER" id="PTHR42800">
    <property type="entry name" value="EXOINULINASE INUD (AFU_ORTHOLOGUE AFUA_5G00480)"/>
    <property type="match status" value="1"/>
</dbReference>
<dbReference type="InterPro" id="IPR001362">
    <property type="entry name" value="Glyco_hydro_32"/>
</dbReference>
<protein>
    <recommendedName>
        <fullName evidence="9">2,6-beta-D-fructofuranosidase</fullName>
    </recommendedName>
</protein>
<dbReference type="SMART" id="SM00640">
    <property type="entry name" value="Glyco_32"/>
    <property type="match status" value="1"/>
</dbReference>
<dbReference type="GO" id="GO:0004575">
    <property type="term" value="F:sucrose alpha-glucosidase activity"/>
    <property type="evidence" value="ECO:0007669"/>
    <property type="project" value="TreeGrafter"/>
</dbReference>
<dbReference type="EMBL" id="PUIA01000085">
    <property type="protein sequence ID" value="PQO25258.1"/>
    <property type="molecule type" value="Genomic_DNA"/>
</dbReference>
<dbReference type="CDD" id="cd18622">
    <property type="entry name" value="GH32_Inu-like"/>
    <property type="match status" value="1"/>
</dbReference>
<evidence type="ECO:0000256" key="2">
    <source>
        <dbReference type="ARBA" id="ARBA00022801"/>
    </source>
</evidence>
<evidence type="ECO:0008006" key="9">
    <source>
        <dbReference type="Google" id="ProtNLM"/>
    </source>
</evidence>
<sequence length="710" mass="80000">MPKQQTRCLRIQIARGLRSPMPRKYKSVEISRQFKERETPKVYFGVSSCMLRSFPTSRGLFMNRYPARLICFVLTLLCLFPCLLSADDIPGVDVLIADFEGDSYGDWKAEGEAFGTRPAAGALGGQMDVSGYQGKQLVNTFLGGDRSTGTLTSPTIEIKQPYFHFLIGGGGYEGETCMNLLVDGEVVRTATGPNRKSGGSEQLTRVFWEVQDLVGKQGILQIVDQRTGGWGHINVDDIHVSSQSQGIPASELSKGPNLQTFPSYEEVGYDQTYRPQFHFTSLKHWLNDPNGMVFLDGEYHLFFQHNPVLNAWGNMTWGHAVSKDMVHWKQLPHAILPYGEGTIFSGTAVVDHNNSLGVQQGDTKTLAAAFTFARHPFYQALAYSTDRGRTFQLWNDGKPIVANQGYDAGERDPKIFWHEATKKWVMVLWVKQAKPGRVLFFNSDDLKTWKEVSQFDRDWVFECMDLVQLPVDGDPNNKKWVLYDASFEYEVGEFDGKELTTDKVVHRGDYGPNFYAAQTFNNSPDNRTVIIGWMRGENTPFRRADMPFHQQMSVPQTMQLRTTPGGMELFRWPVVEIESLYEEGIKLAKTDITTASEKLSDFRAELIDFSVAFEASADTELRIDLRGQTITYSEGAIHYQNHQVPAPTVDGVVKLRVLVDRASLELFTNEGQYVATFNADIDPQNTTVALKSSGKVTVRSLEVHRLKSSW</sequence>
<feature type="domain" description="Glycosyl hydrolase family 32 N-terminal" evidence="5">
    <location>
        <begin position="278"/>
        <end position="573"/>
    </location>
</feature>
<evidence type="ECO:0000313" key="7">
    <source>
        <dbReference type="EMBL" id="PQO25258.1"/>
    </source>
</evidence>
<proteinExistence type="inferred from homology"/>
<dbReference type="GO" id="GO:0005987">
    <property type="term" value="P:sucrose catabolic process"/>
    <property type="evidence" value="ECO:0007669"/>
    <property type="project" value="TreeGrafter"/>
</dbReference>
<dbReference type="SUPFAM" id="SSF49899">
    <property type="entry name" value="Concanavalin A-like lectins/glucanases"/>
    <property type="match status" value="1"/>
</dbReference>
<dbReference type="InterPro" id="IPR013148">
    <property type="entry name" value="Glyco_hydro_32_N"/>
</dbReference>
<dbReference type="InterPro" id="IPR023296">
    <property type="entry name" value="Glyco_hydro_beta-prop_sf"/>
</dbReference>
<reference evidence="7 8" key="1">
    <citation type="submission" date="2018-02" db="EMBL/GenBank/DDBJ databases">
        <title>Comparative genomes isolates from brazilian mangrove.</title>
        <authorList>
            <person name="Araujo J.E."/>
            <person name="Taketani R.G."/>
            <person name="Silva M.C.P."/>
            <person name="Loureco M.V."/>
            <person name="Andreote F.D."/>
        </authorList>
    </citation>
    <scope>NUCLEOTIDE SEQUENCE [LARGE SCALE GENOMIC DNA]</scope>
    <source>
        <strain evidence="7 8">HEX-2 MGV</strain>
    </source>
</reference>
<feature type="domain" description="Glycosyl hydrolase family 32 C-terminal" evidence="6">
    <location>
        <begin position="621"/>
        <end position="704"/>
    </location>
</feature>
<keyword evidence="2 4" id="KW-0378">Hydrolase</keyword>
<evidence type="ECO:0000256" key="4">
    <source>
        <dbReference type="RuleBase" id="RU362110"/>
    </source>
</evidence>
<comment type="caution">
    <text evidence="7">The sequence shown here is derived from an EMBL/GenBank/DDBJ whole genome shotgun (WGS) entry which is preliminary data.</text>
</comment>
<dbReference type="PANTHER" id="PTHR42800:SF1">
    <property type="entry name" value="EXOINULINASE INUD (AFU_ORTHOLOGUE AFUA_5G00480)"/>
    <property type="match status" value="1"/>
</dbReference>
<dbReference type="Pfam" id="PF00251">
    <property type="entry name" value="Glyco_hydro_32N"/>
    <property type="match status" value="1"/>
</dbReference>
<dbReference type="Gene3D" id="2.115.10.20">
    <property type="entry name" value="Glycosyl hydrolase domain, family 43"/>
    <property type="match status" value="1"/>
</dbReference>
<dbReference type="Pfam" id="PF08244">
    <property type="entry name" value="Glyco_hydro_32C"/>
    <property type="match status" value="1"/>
</dbReference>
<evidence type="ECO:0000256" key="1">
    <source>
        <dbReference type="ARBA" id="ARBA00009902"/>
    </source>
</evidence>
<dbReference type="InterPro" id="IPR013320">
    <property type="entry name" value="ConA-like_dom_sf"/>
</dbReference>
<evidence type="ECO:0000259" key="5">
    <source>
        <dbReference type="Pfam" id="PF00251"/>
    </source>
</evidence>
<dbReference type="Gene3D" id="2.60.120.560">
    <property type="entry name" value="Exo-inulinase, domain 1"/>
    <property type="match status" value="1"/>
</dbReference>
<dbReference type="AlphaFoldDB" id="A0A2S8EZC7"/>
<keyword evidence="3 4" id="KW-0326">Glycosidase</keyword>
<accession>A0A2S8EZC7</accession>
<dbReference type="SUPFAM" id="SSF75005">
    <property type="entry name" value="Arabinanase/levansucrase/invertase"/>
    <property type="match status" value="1"/>
</dbReference>
<evidence type="ECO:0000313" key="8">
    <source>
        <dbReference type="Proteomes" id="UP000240009"/>
    </source>
</evidence>
<comment type="similarity">
    <text evidence="1 4">Belongs to the glycosyl hydrolase 32 family.</text>
</comment>
<dbReference type="Proteomes" id="UP000240009">
    <property type="component" value="Unassembled WGS sequence"/>
</dbReference>
<gene>
    <name evidence="7" type="ORF">C5Y96_25480</name>
</gene>